<evidence type="ECO:0000313" key="3">
    <source>
        <dbReference type="Proteomes" id="UP000007264"/>
    </source>
</evidence>
<reference evidence="2 3" key="1">
    <citation type="journal article" date="2012" name="Genome Biol.">
        <title>The genome of the polar eukaryotic microalga coccomyxa subellipsoidea reveals traits of cold adaptation.</title>
        <authorList>
            <person name="Blanc G."/>
            <person name="Agarkova I."/>
            <person name="Grimwood J."/>
            <person name="Kuo A."/>
            <person name="Brueggeman A."/>
            <person name="Dunigan D."/>
            <person name="Gurnon J."/>
            <person name="Ladunga I."/>
            <person name="Lindquist E."/>
            <person name="Lucas S."/>
            <person name="Pangilinan J."/>
            <person name="Proschold T."/>
            <person name="Salamov A."/>
            <person name="Schmutz J."/>
            <person name="Weeks D."/>
            <person name="Yamada T."/>
            <person name="Claverie J.M."/>
            <person name="Grigoriev I."/>
            <person name="Van Etten J."/>
            <person name="Lomsadze A."/>
            <person name="Borodovsky M."/>
        </authorList>
    </citation>
    <scope>NUCLEOTIDE SEQUENCE [LARGE SCALE GENOMIC DNA]</scope>
    <source>
        <strain evidence="2 3">C-169</strain>
    </source>
</reference>
<name>I0Z334_COCSC</name>
<proteinExistence type="predicted"/>
<dbReference type="Proteomes" id="UP000007264">
    <property type="component" value="Unassembled WGS sequence"/>
</dbReference>
<keyword evidence="3" id="KW-1185">Reference proteome</keyword>
<dbReference type="eggNOG" id="ENOG502SEYN">
    <property type="taxonomic scope" value="Eukaryota"/>
</dbReference>
<protein>
    <recommendedName>
        <fullName evidence="4">TPR-like protein</fullName>
    </recommendedName>
</protein>
<dbReference type="OrthoDB" id="509917at2759"/>
<evidence type="ECO:0008006" key="4">
    <source>
        <dbReference type="Google" id="ProtNLM"/>
    </source>
</evidence>
<gene>
    <name evidence="2" type="ORF">COCSUDRAFT_61299</name>
</gene>
<organism evidence="2 3">
    <name type="scientific">Coccomyxa subellipsoidea (strain C-169)</name>
    <name type="common">Green microalga</name>
    <dbReference type="NCBI Taxonomy" id="574566"/>
    <lineage>
        <taxon>Eukaryota</taxon>
        <taxon>Viridiplantae</taxon>
        <taxon>Chlorophyta</taxon>
        <taxon>core chlorophytes</taxon>
        <taxon>Trebouxiophyceae</taxon>
        <taxon>Trebouxiophyceae incertae sedis</taxon>
        <taxon>Coccomyxaceae</taxon>
        <taxon>Coccomyxa</taxon>
        <taxon>Coccomyxa subellipsoidea</taxon>
    </lineage>
</organism>
<dbReference type="InterPro" id="IPR011990">
    <property type="entry name" value="TPR-like_helical_dom_sf"/>
</dbReference>
<evidence type="ECO:0000256" key="1">
    <source>
        <dbReference type="SAM" id="MobiDB-lite"/>
    </source>
</evidence>
<accession>I0Z334</accession>
<dbReference type="KEGG" id="csl:COCSUDRAFT_61299"/>
<dbReference type="Gene3D" id="1.25.40.10">
    <property type="entry name" value="Tetratricopeptide repeat domain"/>
    <property type="match status" value="2"/>
</dbReference>
<dbReference type="EMBL" id="AGSI01000004">
    <property type="protein sequence ID" value="EIE25053.1"/>
    <property type="molecule type" value="Genomic_DNA"/>
</dbReference>
<evidence type="ECO:0000313" key="2">
    <source>
        <dbReference type="EMBL" id="EIE25053.1"/>
    </source>
</evidence>
<dbReference type="SUPFAM" id="SSF81901">
    <property type="entry name" value="HCP-like"/>
    <property type="match status" value="1"/>
</dbReference>
<dbReference type="RefSeq" id="XP_005649597.1">
    <property type="nucleotide sequence ID" value="XM_005649540.1"/>
</dbReference>
<dbReference type="GeneID" id="17043056"/>
<feature type="region of interest" description="Disordered" evidence="1">
    <location>
        <begin position="1"/>
        <end position="24"/>
    </location>
</feature>
<comment type="caution">
    <text evidence="2">The sequence shown here is derived from an EMBL/GenBank/DDBJ whole genome shotgun (WGS) entry which is preliminary data.</text>
</comment>
<dbReference type="AlphaFoldDB" id="I0Z334"/>
<sequence length="441" mass="45826">MGFSDGRNRGKGPAARENRNSSLAALDGAETLQQQAERKSGGAAIPGLQQAAAAFKECVRLAKDEPLPAGRLLDAYFGLGESMQRLAECILEACSALPDSQLSAAVEADARSNAKILFRQSVDAYKKVKAEDGRVRVDACVNAANVLAAWADVEEATGDLAAATQLLISSVEGYQRSLEQEEDAATWSNLADTLVKRAELLAADGDAESCVGSVYGEAMAAYAKACSLCSSEDGDDLPGLLHNWGVGLHSLGTHAKNPALAASSLAEAAARLRESCAFNRGDPQPHNALGDVLAAAAEASSDAMEALGCYNAALDEGYSAALRVNGHDPDGLVGTAEVNTALGKLAEQTGNREVAAQRFSEALRAYVIVLQRPEAIGGLRERSDALTCGAIPGHEVAAAQQQIAGTLAGLLSLGTATKEQFAGDADFSGVREQPWFVALVQ</sequence>